<reference evidence="3 4" key="1">
    <citation type="submission" date="2023-09" db="EMBL/GenBank/DDBJ databases">
        <authorList>
            <person name="Rey-Velasco X."/>
        </authorList>
    </citation>
    <scope>NUCLEOTIDE SEQUENCE [LARGE SCALE GENOMIC DNA]</scope>
    <source>
        <strain evidence="3 4">W409</strain>
    </source>
</reference>
<dbReference type="CDD" id="cd17906">
    <property type="entry name" value="CheX"/>
    <property type="match status" value="1"/>
</dbReference>
<accession>A0AAW8R2U1</accession>
<evidence type="ECO:0000259" key="2">
    <source>
        <dbReference type="Pfam" id="PF13690"/>
    </source>
</evidence>
<name>A0AAW8R2U1_9ALTE</name>
<organism evidence="3 4">
    <name type="scientific">Brumicola blandensis</name>
    <dbReference type="NCBI Taxonomy" id="3075611"/>
    <lineage>
        <taxon>Bacteria</taxon>
        <taxon>Pseudomonadati</taxon>
        <taxon>Pseudomonadota</taxon>
        <taxon>Gammaproteobacteria</taxon>
        <taxon>Alteromonadales</taxon>
        <taxon>Alteromonadaceae</taxon>
        <taxon>Brumicola</taxon>
    </lineage>
</organism>
<dbReference type="Pfam" id="PF13690">
    <property type="entry name" value="CheX"/>
    <property type="match status" value="1"/>
</dbReference>
<dbReference type="RefSeq" id="WP_311362271.1">
    <property type="nucleotide sequence ID" value="NZ_JAVRIE010000005.1"/>
</dbReference>
<dbReference type="InterPro" id="IPR038756">
    <property type="entry name" value="CheX-like"/>
</dbReference>
<protein>
    <submittedName>
        <fullName evidence="3">Chemotaxis protein CheX</fullName>
    </submittedName>
</protein>
<evidence type="ECO:0000313" key="4">
    <source>
        <dbReference type="Proteomes" id="UP001249020"/>
    </source>
</evidence>
<dbReference type="Proteomes" id="UP001249020">
    <property type="component" value="Unassembled WGS sequence"/>
</dbReference>
<keyword evidence="4" id="KW-1185">Reference proteome</keyword>
<dbReference type="Gene3D" id="3.40.1550.10">
    <property type="entry name" value="CheC-like"/>
    <property type="match status" value="1"/>
</dbReference>
<feature type="domain" description="Chemotaxis phosphatase CheX-like" evidence="2">
    <location>
        <begin position="42"/>
        <end position="139"/>
    </location>
</feature>
<dbReference type="PANTHER" id="PTHR39452:SF1">
    <property type="entry name" value="CHEY-P PHOSPHATASE CHEX"/>
    <property type="match status" value="1"/>
</dbReference>
<comment type="caution">
    <text evidence="3">The sequence shown here is derived from an EMBL/GenBank/DDBJ whole genome shotgun (WGS) entry which is preliminary data.</text>
</comment>
<dbReference type="EMBL" id="JAVRIE010000005">
    <property type="protein sequence ID" value="MDT0583502.1"/>
    <property type="molecule type" value="Genomic_DNA"/>
</dbReference>
<dbReference type="SUPFAM" id="SSF103039">
    <property type="entry name" value="CheC-like"/>
    <property type="match status" value="1"/>
</dbReference>
<dbReference type="InterPro" id="IPR028051">
    <property type="entry name" value="CheX-like_dom"/>
</dbReference>
<dbReference type="PANTHER" id="PTHR39452">
    <property type="entry name" value="CHEY-P PHOSPHATASE CHEX"/>
    <property type="match status" value="1"/>
</dbReference>
<evidence type="ECO:0000313" key="3">
    <source>
        <dbReference type="EMBL" id="MDT0583502.1"/>
    </source>
</evidence>
<dbReference type="AlphaFoldDB" id="A0AAW8R2U1"/>
<keyword evidence="1" id="KW-0145">Chemotaxis</keyword>
<proteinExistence type="predicted"/>
<dbReference type="InterPro" id="IPR028976">
    <property type="entry name" value="CheC-like_sf"/>
</dbReference>
<sequence length="154" mass="16853">MKVEFVNPFITSLKNVVGTMAMIELEVQKPKRKKNEVSFGDVSGIIGMVGPQVKGSMAITFDRDLAFNIMKNMLGDAATTIDEEVRDMVGEMTNMICGGAKNALSEQGYQFEMAVPVIISGANHCIQHKVDGPKIIITFASDLGKAYLEICFDR</sequence>
<gene>
    <name evidence="3" type="ORF">RM544_13215</name>
</gene>
<dbReference type="GO" id="GO:0006935">
    <property type="term" value="P:chemotaxis"/>
    <property type="evidence" value="ECO:0007669"/>
    <property type="project" value="UniProtKB-KW"/>
</dbReference>
<evidence type="ECO:0000256" key="1">
    <source>
        <dbReference type="ARBA" id="ARBA00022500"/>
    </source>
</evidence>